<accession>A0A6I1EHJ7</accession>
<evidence type="ECO:0000256" key="3">
    <source>
        <dbReference type="ARBA" id="ARBA00022448"/>
    </source>
</evidence>
<organism evidence="9 10">
    <name type="scientific">Sutterella seckii</name>
    <dbReference type="NCBI Taxonomy" id="1944635"/>
    <lineage>
        <taxon>Bacteria</taxon>
        <taxon>Pseudomonadati</taxon>
        <taxon>Pseudomonadota</taxon>
        <taxon>Betaproteobacteria</taxon>
        <taxon>Burkholderiales</taxon>
        <taxon>Sutterellaceae</taxon>
        <taxon>Sutterella</taxon>
    </lineage>
</organism>
<evidence type="ECO:0000313" key="10">
    <source>
        <dbReference type="Proteomes" id="UP000430564"/>
    </source>
</evidence>
<dbReference type="RefSeq" id="WP_152158814.1">
    <property type="nucleotide sequence ID" value="NZ_WEHX01000074.1"/>
</dbReference>
<evidence type="ECO:0000256" key="4">
    <source>
        <dbReference type="ARBA" id="ARBA00022475"/>
    </source>
</evidence>
<comment type="similarity">
    <text evidence="2">Belongs to the auxin efflux carrier (TC 2.A.69) family.</text>
</comment>
<feature type="transmembrane region" description="Helical" evidence="8">
    <location>
        <begin position="130"/>
        <end position="150"/>
    </location>
</feature>
<feature type="transmembrane region" description="Helical" evidence="8">
    <location>
        <begin position="264"/>
        <end position="285"/>
    </location>
</feature>
<evidence type="ECO:0000256" key="7">
    <source>
        <dbReference type="ARBA" id="ARBA00023136"/>
    </source>
</evidence>
<dbReference type="EMBL" id="WEHX01000074">
    <property type="protein sequence ID" value="KAB7656306.1"/>
    <property type="molecule type" value="Genomic_DNA"/>
</dbReference>
<keyword evidence="7 8" id="KW-0472">Membrane</keyword>
<keyword evidence="3" id="KW-0813">Transport</keyword>
<evidence type="ECO:0000256" key="2">
    <source>
        <dbReference type="ARBA" id="ARBA00010145"/>
    </source>
</evidence>
<dbReference type="InterPro" id="IPR004776">
    <property type="entry name" value="Mem_transp_PIN-like"/>
</dbReference>
<evidence type="ECO:0000256" key="6">
    <source>
        <dbReference type="ARBA" id="ARBA00022989"/>
    </source>
</evidence>
<name>A0A6I1EHJ7_9BURK</name>
<feature type="transmembrane region" description="Helical" evidence="8">
    <location>
        <begin position="205"/>
        <end position="225"/>
    </location>
</feature>
<keyword evidence="4" id="KW-1003">Cell membrane</keyword>
<dbReference type="Gene3D" id="1.20.1530.20">
    <property type="match status" value="1"/>
</dbReference>
<dbReference type="GO" id="GO:0005886">
    <property type="term" value="C:plasma membrane"/>
    <property type="evidence" value="ECO:0007669"/>
    <property type="project" value="UniProtKB-SubCell"/>
</dbReference>
<dbReference type="PANTHER" id="PTHR36838">
    <property type="entry name" value="AUXIN EFFLUX CARRIER FAMILY PROTEIN"/>
    <property type="match status" value="1"/>
</dbReference>
<sequence length="320" mass="35287">MLSAILSSLSNTLVLLFVGGFGFWLAWRGFLDVRQRGFVAKLVNFSIPCFLFYSITGKFTQSELLRVLEMGFIPFITVAINWAVSVFLVRMGFVRKEWHGIFIACFTSSTVLFVGVPMTMALFGDVGIPYLLVYFFANCLYIWTVGLYNIQLDGVSRAHHQKPKLISLHSIRMLFSPPLLAFMAGVLVVLLALPIPQFISGTAKVIGQITSPLALIFIGMTIESLGFGKLKHLPREIWLILASCFILRPVVMYIVTGFFDMEPIMRQVFVASAALPVSSVVAVLAKSYGADEEFASEAIGASTLGLVIILPVLILALMLI</sequence>
<feature type="transmembrane region" description="Helical" evidence="8">
    <location>
        <begin position="297"/>
        <end position="319"/>
    </location>
</feature>
<evidence type="ECO:0000256" key="5">
    <source>
        <dbReference type="ARBA" id="ARBA00022692"/>
    </source>
</evidence>
<keyword evidence="6 8" id="KW-1133">Transmembrane helix</keyword>
<feature type="transmembrane region" description="Helical" evidence="8">
    <location>
        <begin position="237"/>
        <end position="258"/>
    </location>
</feature>
<comment type="caution">
    <text evidence="9">The sequence shown here is derived from an EMBL/GenBank/DDBJ whole genome shotgun (WGS) entry which is preliminary data.</text>
</comment>
<dbReference type="Pfam" id="PF03547">
    <property type="entry name" value="Mem_trans"/>
    <property type="match status" value="1"/>
</dbReference>
<dbReference type="AlphaFoldDB" id="A0A6I1EHJ7"/>
<feature type="transmembrane region" description="Helical" evidence="8">
    <location>
        <begin position="101"/>
        <end position="124"/>
    </location>
</feature>
<evidence type="ECO:0000313" key="9">
    <source>
        <dbReference type="EMBL" id="KAB7656306.1"/>
    </source>
</evidence>
<protein>
    <submittedName>
        <fullName evidence="9">AEC family transporter</fullName>
    </submittedName>
</protein>
<feature type="transmembrane region" description="Helical" evidence="8">
    <location>
        <begin position="6"/>
        <end position="26"/>
    </location>
</feature>
<dbReference type="InterPro" id="IPR038770">
    <property type="entry name" value="Na+/solute_symporter_sf"/>
</dbReference>
<proteinExistence type="inferred from homology"/>
<dbReference type="Proteomes" id="UP000430564">
    <property type="component" value="Unassembled WGS sequence"/>
</dbReference>
<comment type="subcellular location">
    <subcellularLocation>
        <location evidence="1">Cell membrane</location>
        <topology evidence="1">Multi-pass membrane protein</topology>
    </subcellularLocation>
</comment>
<dbReference type="PANTHER" id="PTHR36838:SF1">
    <property type="entry name" value="SLR1864 PROTEIN"/>
    <property type="match status" value="1"/>
</dbReference>
<evidence type="ECO:0000256" key="8">
    <source>
        <dbReference type="SAM" id="Phobius"/>
    </source>
</evidence>
<reference evidence="9 10" key="1">
    <citation type="submission" date="2019-10" db="EMBL/GenBank/DDBJ databases">
        <title>Genome diversity of Sutterella seckii.</title>
        <authorList>
            <person name="Chaplin A.V."/>
            <person name="Sokolova S.R."/>
            <person name="Mosin K.A."/>
            <person name="Ivanova E.L."/>
            <person name="Kochetkova T.O."/>
            <person name="Goltsov A.Y."/>
            <person name="Trofimov D.Y."/>
            <person name="Efimov B.A."/>
        </authorList>
    </citation>
    <scope>NUCLEOTIDE SEQUENCE [LARGE SCALE GENOMIC DNA]</scope>
    <source>
        <strain evidence="9 10">ASD393</strain>
    </source>
</reference>
<dbReference type="OrthoDB" id="9810457at2"/>
<feature type="transmembrane region" description="Helical" evidence="8">
    <location>
        <begin position="67"/>
        <end position="89"/>
    </location>
</feature>
<gene>
    <name evidence="9" type="ORF">GBM95_09095</name>
</gene>
<feature type="transmembrane region" description="Helical" evidence="8">
    <location>
        <begin position="38"/>
        <end position="55"/>
    </location>
</feature>
<keyword evidence="5 8" id="KW-0812">Transmembrane</keyword>
<evidence type="ECO:0000256" key="1">
    <source>
        <dbReference type="ARBA" id="ARBA00004651"/>
    </source>
</evidence>
<feature type="transmembrane region" description="Helical" evidence="8">
    <location>
        <begin position="171"/>
        <end position="193"/>
    </location>
</feature>
<dbReference type="GO" id="GO:0055085">
    <property type="term" value="P:transmembrane transport"/>
    <property type="evidence" value="ECO:0007669"/>
    <property type="project" value="InterPro"/>
</dbReference>